<dbReference type="Gene3D" id="3.40.50.620">
    <property type="entry name" value="HUPs"/>
    <property type="match status" value="1"/>
</dbReference>
<evidence type="ECO:0000313" key="9">
    <source>
        <dbReference type="EMBL" id="TGL57394.1"/>
    </source>
</evidence>
<dbReference type="EMBL" id="RQGD01000035">
    <property type="protein sequence ID" value="TGL57394.1"/>
    <property type="molecule type" value="Genomic_DNA"/>
</dbReference>
<name>A0A4R9JWJ8_9LEPT</name>
<dbReference type="AlphaFoldDB" id="A0A4R9JWJ8"/>
<evidence type="ECO:0000256" key="1">
    <source>
        <dbReference type="ARBA" id="ARBA00012519"/>
    </source>
</evidence>
<protein>
    <recommendedName>
        <fullName evidence="1">D-glycero-beta-D-manno-heptose 1-phosphate adenylyltransferase</fullName>
        <ecNumber evidence="1">2.7.7.70</ecNumber>
    </recommendedName>
</protein>
<dbReference type="SUPFAM" id="SSF52374">
    <property type="entry name" value="Nucleotidylyl transferase"/>
    <property type="match status" value="1"/>
</dbReference>
<feature type="domain" description="Cytidyltransferase-like" evidence="8">
    <location>
        <begin position="31"/>
        <end position="126"/>
    </location>
</feature>
<dbReference type="InterPro" id="IPR050385">
    <property type="entry name" value="Archaeal_FAD_synthase"/>
</dbReference>
<dbReference type="NCBIfam" id="TIGR00125">
    <property type="entry name" value="cyt_tran_rel"/>
    <property type="match status" value="1"/>
</dbReference>
<evidence type="ECO:0000256" key="2">
    <source>
        <dbReference type="ARBA" id="ARBA00022679"/>
    </source>
</evidence>
<reference evidence="9" key="1">
    <citation type="journal article" date="2019" name="PLoS Negl. Trop. Dis.">
        <title>Revisiting the worldwide diversity of Leptospira species in the environment.</title>
        <authorList>
            <person name="Vincent A.T."/>
            <person name="Schiettekatte O."/>
            <person name="Bourhy P."/>
            <person name="Veyrier F.J."/>
            <person name="Picardeau M."/>
        </authorList>
    </citation>
    <scope>NUCLEOTIDE SEQUENCE [LARGE SCALE GENOMIC DNA]</scope>
    <source>
        <strain evidence="9">201702476</strain>
    </source>
</reference>
<evidence type="ECO:0000256" key="4">
    <source>
        <dbReference type="ARBA" id="ARBA00022741"/>
    </source>
</evidence>
<keyword evidence="6" id="KW-0119">Carbohydrate metabolism</keyword>
<dbReference type="GO" id="GO:0016773">
    <property type="term" value="F:phosphotransferase activity, alcohol group as acceptor"/>
    <property type="evidence" value="ECO:0007669"/>
    <property type="project" value="InterPro"/>
</dbReference>
<sequence>MSFYSRLLSKIIQTEEVESFRKQLLGKKVVFTNGCFDLLHPGHVEYLARARDLGDFLWIGVNSDESVSRLKGPGRPINKAEDRAKVLAGLACVDGVTTFSEDTPLLLLSKVKPNIHTKGGDYTKETLPEYPLILSMGGEVVILPFLEGKSTTSILEKAKTSI</sequence>
<keyword evidence="4" id="KW-0547">Nucleotide-binding</keyword>
<proteinExistence type="predicted"/>
<dbReference type="OrthoDB" id="9802794at2"/>
<evidence type="ECO:0000256" key="5">
    <source>
        <dbReference type="ARBA" id="ARBA00022840"/>
    </source>
</evidence>
<evidence type="ECO:0000313" key="10">
    <source>
        <dbReference type="Proteomes" id="UP000297693"/>
    </source>
</evidence>
<evidence type="ECO:0000259" key="8">
    <source>
        <dbReference type="Pfam" id="PF01467"/>
    </source>
</evidence>
<comment type="caution">
    <text evidence="9">The sequence shown here is derived from an EMBL/GenBank/DDBJ whole genome shotgun (WGS) entry which is preliminary data.</text>
</comment>
<evidence type="ECO:0000256" key="7">
    <source>
        <dbReference type="ARBA" id="ARBA00047428"/>
    </source>
</evidence>
<dbReference type="GO" id="GO:0005524">
    <property type="term" value="F:ATP binding"/>
    <property type="evidence" value="ECO:0007669"/>
    <property type="project" value="UniProtKB-KW"/>
</dbReference>
<accession>A0A4R9JWJ8</accession>
<dbReference type="InterPro" id="IPR004821">
    <property type="entry name" value="Cyt_trans-like"/>
</dbReference>
<keyword evidence="3 9" id="KW-0548">Nucleotidyltransferase</keyword>
<dbReference type="EC" id="2.7.7.70" evidence="1"/>
<dbReference type="GO" id="GO:0005975">
    <property type="term" value="P:carbohydrate metabolic process"/>
    <property type="evidence" value="ECO:0007669"/>
    <property type="project" value="InterPro"/>
</dbReference>
<keyword evidence="2 9" id="KW-0808">Transferase</keyword>
<dbReference type="InterPro" id="IPR011914">
    <property type="entry name" value="RfaE_dom_II"/>
</dbReference>
<evidence type="ECO:0000256" key="3">
    <source>
        <dbReference type="ARBA" id="ARBA00022695"/>
    </source>
</evidence>
<keyword evidence="10" id="KW-1185">Reference proteome</keyword>
<comment type="catalytic activity">
    <reaction evidence="7">
        <text>D-glycero-beta-D-manno-heptose 1-phosphate + ATP + H(+) = ADP-D-glycero-beta-D-manno-heptose + diphosphate</text>
        <dbReference type="Rhea" id="RHEA:27465"/>
        <dbReference type="ChEBI" id="CHEBI:15378"/>
        <dbReference type="ChEBI" id="CHEBI:30616"/>
        <dbReference type="ChEBI" id="CHEBI:33019"/>
        <dbReference type="ChEBI" id="CHEBI:59967"/>
        <dbReference type="ChEBI" id="CHEBI:61593"/>
        <dbReference type="EC" id="2.7.7.70"/>
    </reaction>
</comment>
<dbReference type="PANTHER" id="PTHR43793">
    <property type="entry name" value="FAD SYNTHASE"/>
    <property type="match status" value="1"/>
</dbReference>
<dbReference type="Proteomes" id="UP000297693">
    <property type="component" value="Unassembled WGS sequence"/>
</dbReference>
<dbReference type="NCBIfam" id="TIGR02199">
    <property type="entry name" value="rfaE_dom_II"/>
    <property type="match status" value="1"/>
</dbReference>
<gene>
    <name evidence="9" type="primary">rfaE2</name>
    <name evidence="9" type="ORF">EHQ58_13975</name>
</gene>
<dbReference type="RefSeq" id="WP_135624518.1">
    <property type="nucleotide sequence ID" value="NZ_RQGD01000035.1"/>
</dbReference>
<organism evidence="9 10">
    <name type="scientific">Leptospira ognonensis</name>
    <dbReference type="NCBI Taxonomy" id="2484945"/>
    <lineage>
        <taxon>Bacteria</taxon>
        <taxon>Pseudomonadati</taxon>
        <taxon>Spirochaetota</taxon>
        <taxon>Spirochaetia</taxon>
        <taxon>Leptospirales</taxon>
        <taxon>Leptospiraceae</taxon>
        <taxon>Leptospira</taxon>
    </lineage>
</organism>
<dbReference type="InterPro" id="IPR014729">
    <property type="entry name" value="Rossmann-like_a/b/a_fold"/>
</dbReference>
<dbReference type="PANTHER" id="PTHR43793:SF2">
    <property type="entry name" value="BIFUNCTIONAL PROTEIN HLDE"/>
    <property type="match status" value="1"/>
</dbReference>
<dbReference type="Pfam" id="PF01467">
    <property type="entry name" value="CTP_transf_like"/>
    <property type="match status" value="1"/>
</dbReference>
<dbReference type="GO" id="GO:0016779">
    <property type="term" value="F:nucleotidyltransferase activity"/>
    <property type="evidence" value="ECO:0007669"/>
    <property type="project" value="UniProtKB-KW"/>
</dbReference>
<keyword evidence="5" id="KW-0067">ATP-binding</keyword>
<evidence type="ECO:0000256" key="6">
    <source>
        <dbReference type="ARBA" id="ARBA00023277"/>
    </source>
</evidence>